<evidence type="ECO:0000313" key="3">
    <source>
        <dbReference type="Proteomes" id="UP001487740"/>
    </source>
</evidence>
<dbReference type="AlphaFoldDB" id="A0AAW0US94"/>
<sequence length="156" mass="17056">MACTRAVVVVLGSLLAFTQTEVEAGVAHAQVFSSRSGAAQSQVTEPDGTIKGECAYLDPEGNSVKISYRQSPGGQIEAESDPPQQNAAAALETCRRAADAAAKVAQDSIQETQEQIFRQQQELQQQIFRQNQAFQQAFQFPKFFAFPPQFPFGHNF</sequence>
<gene>
    <name evidence="2" type="ORF">O3P69_001289</name>
</gene>
<name>A0AAW0US94_SCYPA</name>
<evidence type="ECO:0000256" key="1">
    <source>
        <dbReference type="SAM" id="SignalP"/>
    </source>
</evidence>
<feature type="chain" id="PRO_5044717157" evidence="1">
    <location>
        <begin position="21"/>
        <end position="156"/>
    </location>
</feature>
<evidence type="ECO:0000313" key="2">
    <source>
        <dbReference type="EMBL" id="KAK8402093.1"/>
    </source>
</evidence>
<comment type="caution">
    <text evidence="2">The sequence shown here is derived from an EMBL/GenBank/DDBJ whole genome shotgun (WGS) entry which is preliminary data.</text>
</comment>
<dbReference type="EMBL" id="JARAKH010000008">
    <property type="protein sequence ID" value="KAK8402093.1"/>
    <property type="molecule type" value="Genomic_DNA"/>
</dbReference>
<dbReference type="Proteomes" id="UP001487740">
    <property type="component" value="Unassembled WGS sequence"/>
</dbReference>
<keyword evidence="3" id="KW-1185">Reference proteome</keyword>
<organism evidence="2 3">
    <name type="scientific">Scylla paramamosain</name>
    <name type="common">Mud crab</name>
    <dbReference type="NCBI Taxonomy" id="85552"/>
    <lineage>
        <taxon>Eukaryota</taxon>
        <taxon>Metazoa</taxon>
        <taxon>Ecdysozoa</taxon>
        <taxon>Arthropoda</taxon>
        <taxon>Crustacea</taxon>
        <taxon>Multicrustacea</taxon>
        <taxon>Malacostraca</taxon>
        <taxon>Eumalacostraca</taxon>
        <taxon>Eucarida</taxon>
        <taxon>Decapoda</taxon>
        <taxon>Pleocyemata</taxon>
        <taxon>Brachyura</taxon>
        <taxon>Eubrachyura</taxon>
        <taxon>Portunoidea</taxon>
        <taxon>Portunidae</taxon>
        <taxon>Portuninae</taxon>
        <taxon>Scylla</taxon>
    </lineage>
</organism>
<feature type="signal peptide" evidence="1">
    <location>
        <begin position="1"/>
        <end position="20"/>
    </location>
</feature>
<reference evidence="2 3" key="1">
    <citation type="submission" date="2023-03" db="EMBL/GenBank/DDBJ databases">
        <title>High-quality genome of Scylla paramamosain provides insights in environmental adaptation.</title>
        <authorList>
            <person name="Zhang L."/>
        </authorList>
    </citation>
    <scope>NUCLEOTIDE SEQUENCE [LARGE SCALE GENOMIC DNA]</scope>
    <source>
        <strain evidence="2">LZ_2023a</strain>
        <tissue evidence="2">Muscle</tissue>
    </source>
</reference>
<accession>A0AAW0US94</accession>
<proteinExistence type="predicted"/>
<protein>
    <submittedName>
        <fullName evidence="2">Uncharacterized protein</fullName>
    </submittedName>
</protein>
<dbReference type="EMBL" id="JARAKH010000008">
    <property type="protein sequence ID" value="KAK8402089.1"/>
    <property type="molecule type" value="Genomic_DNA"/>
</dbReference>
<keyword evidence="1" id="KW-0732">Signal</keyword>